<dbReference type="GO" id="GO:0003676">
    <property type="term" value="F:nucleic acid binding"/>
    <property type="evidence" value="ECO:0007669"/>
    <property type="project" value="InterPro"/>
</dbReference>
<reference evidence="10" key="1">
    <citation type="submission" date="2024-03" db="EMBL/GenBank/DDBJ databases">
        <title>WGS assembly of Saponaria officinalis var. Norfolk2.</title>
        <authorList>
            <person name="Jenkins J."/>
            <person name="Shu S."/>
            <person name="Grimwood J."/>
            <person name="Barry K."/>
            <person name="Goodstein D."/>
            <person name="Schmutz J."/>
            <person name="Leebens-Mack J."/>
            <person name="Osbourn A."/>
        </authorList>
    </citation>
    <scope>NUCLEOTIDE SEQUENCE [LARGE SCALE GENOMIC DNA]</scope>
    <source>
        <strain evidence="10">JIC</strain>
    </source>
</reference>
<evidence type="ECO:0000256" key="3">
    <source>
        <dbReference type="ARBA" id="ARBA00022737"/>
    </source>
</evidence>
<dbReference type="Proteomes" id="UP001443914">
    <property type="component" value="Unassembled WGS sequence"/>
</dbReference>
<keyword evidence="4" id="KW-0863">Zinc-finger</keyword>
<dbReference type="InterPro" id="IPR036236">
    <property type="entry name" value="Znf_C2H2_sf"/>
</dbReference>
<organism evidence="10 11">
    <name type="scientific">Saponaria officinalis</name>
    <name type="common">Common soapwort</name>
    <name type="synonym">Lychnis saponaria</name>
    <dbReference type="NCBI Taxonomy" id="3572"/>
    <lineage>
        <taxon>Eukaryota</taxon>
        <taxon>Viridiplantae</taxon>
        <taxon>Streptophyta</taxon>
        <taxon>Embryophyta</taxon>
        <taxon>Tracheophyta</taxon>
        <taxon>Spermatophyta</taxon>
        <taxon>Magnoliopsida</taxon>
        <taxon>eudicotyledons</taxon>
        <taxon>Gunneridae</taxon>
        <taxon>Pentapetalae</taxon>
        <taxon>Caryophyllales</taxon>
        <taxon>Caryophyllaceae</taxon>
        <taxon>Caryophylleae</taxon>
        <taxon>Saponaria</taxon>
    </lineage>
</organism>
<keyword evidence="5" id="KW-0862">Zinc</keyword>
<evidence type="ECO:0000256" key="2">
    <source>
        <dbReference type="ARBA" id="ARBA00022723"/>
    </source>
</evidence>
<feature type="domain" description="C2H2-type" evidence="8">
    <location>
        <begin position="361"/>
        <end position="385"/>
    </location>
</feature>
<dbReference type="GO" id="GO:0005634">
    <property type="term" value="C:nucleus"/>
    <property type="evidence" value="ECO:0007669"/>
    <property type="project" value="UniProtKB-SubCell"/>
</dbReference>
<comment type="caution">
    <text evidence="10">The sequence shown here is derived from an EMBL/GenBank/DDBJ whole genome shotgun (WGS) entry which is preliminary data.</text>
</comment>
<dbReference type="InterPro" id="IPR003604">
    <property type="entry name" value="Matrin/U1-like-C_Znf_C2H2"/>
</dbReference>
<feature type="domain" description="C2H2-type" evidence="8">
    <location>
        <begin position="113"/>
        <end position="137"/>
    </location>
</feature>
<feature type="compositionally biased region" description="Low complexity" evidence="7">
    <location>
        <begin position="292"/>
        <end position="313"/>
    </location>
</feature>
<dbReference type="PANTHER" id="PTHR46144:SF6">
    <property type="entry name" value="C2H2-TYPE DOMAIN-CONTAINING PROTEIN"/>
    <property type="match status" value="1"/>
</dbReference>
<dbReference type="InterPro" id="IPR013087">
    <property type="entry name" value="Znf_C2H2_type"/>
</dbReference>
<gene>
    <name evidence="10" type="ORF">RND81_02G037100</name>
</gene>
<feature type="domain" description="C2H2-type" evidence="8">
    <location>
        <begin position="256"/>
        <end position="280"/>
    </location>
</feature>
<keyword evidence="3" id="KW-0677">Repeat</keyword>
<evidence type="ECO:0000256" key="7">
    <source>
        <dbReference type="SAM" id="MobiDB-lite"/>
    </source>
</evidence>
<dbReference type="PANTHER" id="PTHR46144">
    <property type="entry name" value="ZINC FINGER PROTEIN 385B-LIKE"/>
    <property type="match status" value="1"/>
</dbReference>
<dbReference type="AlphaFoldDB" id="A0AAW1MRH6"/>
<proteinExistence type="predicted"/>
<evidence type="ECO:0000256" key="4">
    <source>
        <dbReference type="ARBA" id="ARBA00022771"/>
    </source>
</evidence>
<feature type="domain" description="U1-type" evidence="9">
    <location>
        <begin position="358"/>
        <end position="392"/>
    </location>
</feature>
<comment type="subcellular location">
    <subcellularLocation>
        <location evidence="1">Nucleus</location>
    </subcellularLocation>
</comment>
<evidence type="ECO:0000313" key="10">
    <source>
        <dbReference type="EMBL" id="KAK9748116.1"/>
    </source>
</evidence>
<dbReference type="EMBL" id="JBDFQZ010000002">
    <property type="protein sequence ID" value="KAK9748116.1"/>
    <property type="molecule type" value="Genomic_DNA"/>
</dbReference>
<evidence type="ECO:0000256" key="6">
    <source>
        <dbReference type="ARBA" id="ARBA00023242"/>
    </source>
</evidence>
<dbReference type="GO" id="GO:0008270">
    <property type="term" value="F:zinc ion binding"/>
    <property type="evidence" value="ECO:0007669"/>
    <property type="project" value="UniProtKB-KW"/>
</dbReference>
<dbReference type="Pfam" id="PF12874">
    <property type="entry name" value="zf-met"/>
    <property type="match status" value="4"/>
</dbReference>
<name>A0AAW1MRH6_SAPOF</name>
<evidence type="ECO:0000259" key="9">
    <source>
        <dbReference type="SMART" id="SM00451"/>
    </source>
</evidence>
<evidence type="ECO:0000256" key="5">
    <source>
        <dbReference type="ARBA" id="ARBA00022833"/>
    </source>
</evidence>
<feature type="compositionally biased region" description="Polar residues" evidence="7">
    <location>
        <begin position="155"/>
        <end position="165"/>
    </location>
</feature>
<keyword evidence="11" id="KW-1185">Reference proteome</keyword>
<dbReference type="SMART" id="SM00451">
    <property type="entry name" value="ZnF_U1"/>
    <property type="match status" value="4"/>
</dbReference>
<dbReference type="Gene3D" id="3.30.160.60">
    <property type="entry name" value="Classic Zinc Finger"/>
    <property type="match status" value="4"/>
</dbReference>
<accession>A0AAW1MRH6</accession>
<dbReference type="SMART" id="SM00355">
    <property type="entry name" value="ZnF_C2H2"/>
    <property type="match status" value="4"/>
</dbReference>
<feature type="domain" description="U1-type" evidence="9">
    <location>
        <begin position="195"/>
        <end position="229"/>
    </location>
</feature>
<dbReference type="SUPFAM" id="SSF57667">
    <property type="entry name" value="beta-beta-alpha zinc fingers"/>
    <property type="match status" value="4"/>
</dbReference>
<feature type="domain" description="U1-type" evidence="9">
    <location>
        <begin position="253"/>
        <end position="287"/>
    </location>
</feature>
<protein>
    <submittedName>
        <fullName evidence="10">Uncharacterized protein</fullName>
    </submittedName>
</protein>
<dbReference type="InterPro" id="IPR051868">
    <property type="entry name" value="ZN346_ZMAT4"/>
</dbReference>
<feature type="domain" description="U1-type" evidence="9">
    <location>
        <begin position="110"/>
        <end position="144"/>
    </location>
</feature>
<feature type="region of interest" description="Disordered" evidence="7">
    <location>
        <begin position="291"/>
        <end position="315"/>
    </location>
</feature>
<evidence type="ECO:0000259" key="8">
    <source>
        <dbReference type="SMART" id="SM00355"/>
    </source>
</evidence>
<sequence>MYESVSQTTYTNLSYYSVQPLPRQIPNSAPLIRPQPVPDPFPTYGSYPPPNYAAFGGQPNYYSDPNAISPAIQPYVSQGTAMNNHTGQFPQVPRKKTKKPKFNLKKKSENQSVWCNLCKIECNSIQHYNIHLNGKKHNKSLKSKYTSAIYAAGQSSHSSSNANQTGGQGTPGVSSVPADLETKKQKLLEGGAAAQFVRVCTICSVACNGEIAFSDHLVGKKHIAQERALQSKTNPNTISGTNPGTNVQKTPVVGPASCEICKITCTSRDGLVIHRQGKKHKKNLENLRKSISDTTGSLSSSTPVGPVSVPAAAEENPEFVQGTVPEPEPVKKKGARSMEAEDLETKKRKVLECGAPADAVKTCAICNVVCNSETVFNAHLAGQKHALLVRRAEAGGAPNNQPVVTAST</sequence>
<evidence type="ECO:0000313" key="11">
    <source>
        <dbReference type="Proteomes" id="UP001443914"/>
    </source>
</evidence>
<feature type="domain" description="C2H2-type" evidence="8">
    <location>
        <begin position="198"/>
        <end position="222"/>
    </location>
</feature>
<feature type="region of interest" description="Disordered" evidence="7">
    <location>
        <begin position="155"/>
        <end position="176"/>
    </location>
</feature>
<evidence type="ECO:0000256" key="1">
    <source>
        <dbReference type="ARBA" id="ARBA00004123"/>
    </source>
</evidence>
<keyword evidence="6" id="KW-0539">Nucleus</keyword>
<keyword evidence="2" id="KW-0479">Metal-binding</keyword>